<dbReference type="RefSeq" id="WP_110291435.1">
    <property type="nucleotide sequence ID" value="NZ_QICS01000008.1"/>
</dbReference>
<dbReference type="EMBL" id="QICS01000008">
    <property type="protein sequence ID" value="PXV88442.1"/>
    <property type="molecule type" value="Genomic_DNA"/>
</dbReference>
<protein>
    <submittedName>
        <fullName evidence="1">Uncharacterized protein</fullName>
    </submittedName>
</protein>
<evidence type="ECO:0000313" key="2">
    <source>
        <dbReference type="Proteomes" id="UP000247523"/>
    </source>
</evidence>
<dbReference type="Proteomes" id="UP000247523">
    <property type="component" value="Unassembled WGS sequence"/>
</dbReference>
<gene>
    <name evidence="1" type="ORF">C8E03_108169</name>
</gene>
<name>A0A318EQL3_9FIRM</name>
<dbReference type="AlphaFoldDB" id="A0A318EQL3"/>
<proteinExistence type="predicted"/>
<comment type="caution">
    <text evidence="1">The sequence shown here is derived from an EMBL/GenBank/DDBJ whole genome shotgun (WGS) entry which is preliminary data.</text>
</comment>
<sequence length="76" mass="8397">MGENIDKMKICLISETGEEIELSGIPELTLNSNDTEATSNKDFEMPSSSCEVSLNIKPRSHVRLWLALIGFPTSNN</sequence>
<evidence type="ECO:0000313" key="1">
    <source>
        <dbReference type="EMBL" id="PXV88442.1"/>
    </source>
</evidence>
<reference evidence="1 2" key="1">
    <citation type="submission" date="2018-05" db="EMBL/GenBank/DDBJ databases">
        <title>Genomic Encyclopedia of Type Strains, Phase IV (KMG-IV): sequencing the most valuable type-strain genomes for metagenomic binning, comparative biology and taxonomic classification.</title>
        <authorList>
            <person name="Goeker M."/>
        </authorList>
    </citation>
    <scope>NUCLEOTIDE SEQUENCE [LARGE SCALE GENOMIC DNA]</scope>
    <source>
        <strain evidence="1 2">DSM 28816</strain>
    </source>
</reference>
<organism evidence="1 2">
    <name type="scientific">Lachnotalea glycerini</name>
    <dbReference type="NCBI Taxonomy" id="1763509"/>
    <lineage>
        <taxon>Bacteria</taxon>
        <taxon>Bacillati</taxon>
        <taxon>Bacillota</taxon>
        <taxon>Clostridia</taxon>
        <taxon>Lachnospirales</taxon>
        <taxon>Lachnospiraceae</taxon>
        <taxon>Lachnotalea</taxon>
    </lineage>
</organism>
<accession>A0A318EQL3</accession>